<reference evidence="2" key="1">
    <citation type="journal article" date="2012" name="PLoS ONE">
        <title>Gene sets for utilization of primary and secondary nutrition supplies in the distal gut of endangered iberian lynx.</title>
        <authorList>
            <person name="Alcaide M."/>
            <person name="Messina E."/>
            <person name="Richter M."/>
            <person name="Bargiela R."/>
            <person name="Peplies J."/>
            <person name="Huws S.A."/>
            <person name="Newbold C.J."/>
            <person name="Golyshin P.N."/>
            <person name="Simon M.A."/>
            <person name="Lopez G."/>
            <person name="Yakimov M.M."/>
            <person name="Ferrer M."/>
        </authorList>
    </citation>
    <scope>NUCLEOTIDE SEQUENCE</scope>
</reference>
<accession>J9G148</accession>
<gene>
    <name evidence="2" type="ORF">EVA_10923</name>
</gene>
<keyword evidence="1" id="KW-1133">Transmembrane helix</keyword>
<feature type="transmembrane region" description="Helical" evidence="1">
    <location>
        <begin position="28"/>
        <end position="46"/>
    </location>
</feature>
<protein>
    <submittedName>
        <fullName evidence="2">Uncharacterized protein</fullName>
    </submittedName>
</protein>
<name>J9G148_9ZZZZ</name>
<dbReference type="AlphaFoldDB" id="J9G148"/>
<dbReference type="EMBL" id="AMCI01003149">
    <property type="protein sequence ID" value="EJX00972.1"/>
    <property type="molecule type" value="Genomic_DNA"/>
</dbReference>
<evidence type="ECO:0000313" key="2">
    <source>
        <dbReference type="EMBL" id="EJX00972.1"/>
    </source>
</evidence>
<keyword evidence="1" id="KW-0812">Transmembrane</keyword>
<comment type="caution">
    <text evidence="2">The sequence shown here is derived from an EMBL/GenBank/DDBJ whole genome shotgun (WGS) entry which is preliminary data.</text>
</comment>
<keyword evidence="1" id="KW-0472">Membrane</keyword>
<proteinExistence type="predicted"/>
<evidence type="ECO:0000256" key="1">
    <source>
        <dbReference type="SAM" id="Phobius"/>
    </source>
</evidence>
<organism evidence="2">
    <name type="scientific">gut metagenome</name>
    <dbReference type="NCBI Taxonomy" id="749906"/>
    <lineage>
        <taxon>unclassified sequences</taxon>
        <taxon>metagenomes</taxon>
        <taxon>organismal metagenomes</taxon>
    </lineage>
</organism>
<sequence length="47" mass="5738">MEYTNYQAFMKMVEQSLKLSEVKILKKSQIRVIKIYIVFMILILIWL</sequence>